<dbReference type="EMBL" id="CP111015">
    <property type="protein sequence ID" value="WAR03476.1"/>
    <property type="molecule type" value="Genomic_DNA"/>
</dbReference>
<dbReference type="PANTHER" id="PTHR23324:SF83">
    <property type="entry name" value="SEC14-LIKE PROTEIN 2"/>
    <property type="match status" value="1"/>
</dbReference>
<feature type="domain" description="GOLD" evidence="2">
    <location>
        <begin position="241"/>
        <end position="313"/>
    </location>
</feature>
<evidence type="ECO:0000313" key="3">
    <source>
        <dbReference type="EMBL" id="WAR03476.1"/>
    </source>
</evidence>
<dbReference type="Gene3D" id="2.60.120.680">
    <property type="entry name" value="GOLD domain"/>
    <property type="match status" value="1"/>
</dbReference>
<dbReference type="InterPro" id="IPR051064">
    <property type="entry name" value="SEC14/CRAL-TRIO_domain"/>
</dbReference>
<dbReference type="SUPFAM" id="SSF52087">
    <property type="entry name" value="CRAL/TRIO domain"/>
    <property type="match status" value="1"/>
</dbReference>
<dbReference type="CDD" id="cd00170">
    <property type="entry name" value="SEC14"/>
    <property type="match status" value="1"/>
</dbReference>
<evidence type="ECO:0000313" key="4">
    <source>
        <dbReference type="Proteomes" id="UP001164746"/>
    </source>
</evidence>
<dbReference type="PANTHER" id="PTHR23324">
    <property type="entry name" value="SEC14 RELATED PROTEIN"/>
    <property type="match status" value="1"/>
</dbReference>
<dbReference type="PROSITE" id="PS50866">
    <property type="entry name" value="GOLD"/>
    <property type="match status" value="1"/>
</dbReference>
<name>A0ABY7E8K0_MYAAR</name>
<dbReference type="SMART" id="SM00516">
    <property type="entry name" value="SEC14"/>
    <property type="match status" value="1"/>
</dbReference>
<dbReference type="Gene3D" id="3.40.525.10">
    <property type="entry name" value="CRAL-TRIO lipid binding domain"/>
    <property type="match status" value="1"/>
</dbReference>
<dbReference type="InterPro" id="IPR036865">
    <property type="entry name" value="CRAL-TRIO_dom_sf"/>
</dbReference>
<dbReference type="InterPro" id="IPR001251">
    <property type="entry name" value="CRAL-TRIO_dom"/>
</dbReference>
<sequence length="346" mass="40179">MPKDKEEKERKKIAELRSRLHDILKVEYEDYDLRKWLKARSFDVDKAELMFRNDVHPVVKRYLTGGFCGHDKDGSPIRVELYGHLDMKGLMASCRRSDLEKTKVMQCEWTVQEWKRMGEKLGRRVDGLTVIMDMEGVTTRMMWRPGMQMYLHLVKVLEDNYPEMLKRLFVINAPAIFPILYKLARPLISDEMRNKIHVLGSNYKNDLLKSAKAAMFQRSTTKTCGRCTSRWGPSPSPPAPWAFRSEEYDMGFGVQLVQDSGKAHFLVPLQRVNSHLVAEDGAVVCDQPGTYKLVFDNSFSWTRAKKVYYEYDIIAVDADYVRSEISDLVEAGDWDTLEQKFETTHL</sequence>
<dbReference type="Pfam" id="PF00650">
    <property type="entry name" value="CRAL_TRIO"/>
    <property type="match status" value="1"/>
</dbReference>
<protein>
    <submittedName>
        <fullName evidence="3">RALB-like protein</fullName>
    </submittedName>
</protein>
<dbReference type="SUPFAM" id="SSF101576">
    <property type="entry name" value="Supernatant protein factor (SPF), C-terminal domain"/>
    <property type="match status" value="1"/>
</dbReference>
<evidence type="ECO:0000259" key="2">
    <source>
        <dbReference type="PROSITE" id="PS50866"/>
    </source>
</evidence>
<gene>
    <name evidence="3" type="ORF">MAR_010034</name>
</gene>
<dbReference type="InterPro" id="IPR036273">
    <property type="entry name" value="CRAL/TRIO_N_dom_sf"/>
</dbReference>
<dbReference type="PROSITE" id="PS50191">
    <property type="entry name" value="CRAL_TRIO"/>
    <property type="match status" value="1"/>
</dbReference>
<feature type="domain" description="CRAL-TRIO" evidence="1">
    <location>
        <begin position="55"/>
        <end position="216"/>
    </location>
</feature>
<dbReference type="PRINTS" id="PR00180">
    <property type="entry name" value="CRETINALDHBP"/>
</dbReference>
<dbReference type="Proteomes" id="UP001164746">
    <property type="component" value="Chromosome 4"/>
</dbReference>
<keyword evidence="4" id="KW-1185">Reference proteome</keyword>
<dbReference type="SUPFAM" id="SSF46938">
    <property type="entry name" value="CRAL/TRIO N-terminal domain"/>
    <property type="match status" value="1"/>
</dbReference>
<evidence type="ECO:0000259" key="1">
    <source>
        <dbReference type="PROSITE" id="PS50191"/>
    </source>
</evidence>
<reference evidence="3" key="1">
    <citation type="submission" date="2022-11" db="EMBL/GenBank/DDBJ databases">
        <title>Centuries of genome instability and evolution in soft-shell clam transmissible cancer (bioRxiv).</title>
        <authorList>
            <person name="Hart S.F.M."/>
            <person name="Yonemitsu M.A."/>
            <person name="Giersch R.M."/>
            <person name="Beal B.F."/>
            <person name="Arriagada G."/>
            <person name="Davis B.W."/>
            <person name="Ostrander E.A."/>
            <person name="Goff S.P."/>
            <person name="Metzger M.J."/>
        </authorList>
    </citation>
    <scope>NUCLEOTIDE SEQUENCE</scope>
    <source>
        <strain evidence="3">MELC-2E11</strain>
        <tissue evidence="3">Siphon/mantle</tissue>
    </source>
</reference>
<dbReference type="InterPro" id="IPR009038">
    <property type="entry name" value="GOLD_dom"/>
</dbReference>
<proteinExistence type="predicted"/>
<dbReference type="InterPro" id="IPR036598">
    <property type="entry name" value="GOLD_dom_sf"/>
</dbReference>
<accession>A0ABY7E8K0</accession>
<organism evidence="3 4">
    <name type="scientific">Mya arenaria</name>
    <name type="common">Soft-shell clam</name>
    <dbReference type="NCBI Taxonomy" id="6604"/>
    <lineage>
        <taxon>Eukaryota</taxon>
        <taxon>Metazoa</taxon>
        <taxon>Spiralia</taxon>
        <taxon>Lophotrochozoa</taxon>
        <taxon>Mollusca</taxon>
        <taxon>Bivalvia</taxon>
        <taxon>Autobranchia</taxon>
        <taxon>Heteroconchia</taxon>
        <taxon>Euheterodonta</taxon>
        <taxon>Imparidentia</taxon>
        <taxon>Neoheterodontei</taxon>
        <taxon>Myida</taxon>
        <taxon>Myoidea</taxon>
        <taxon>Myidae</taxon>
        <taxon>Mya</taxon>
    </lineage>
</organism>